<comment type="caution">
    <text evidence="4">The sequence shown here is derived from an EMBL/GenBank/DDBJ whole genome shotgun (WGS) entry which is preliminary data.</text>
</comment>
<organism evidence="4 5">
    <name type="scientific">Elysia crispata</name>
    <name type="common">lettuce slug</name>
    <dbReference type="NCBI Taxonomy" id="231223"/>
    <lineage>
        <taxon>Eukaryota</taxon>
        <taxon>Metazoa</taxon>
        <taxon>Spiralia</taxon>
        <taxon>Lophotrochozoa</taxon>
        <taxon>Mollusca</taxon>
        <taxon>Gastropoda</taxon>
        <taxon>Heterobranchia</taxon>
        <taxon>Euthyneura</taxon>
        <taxon>Panpulmonata</taxon>
        <taxon>Sacoglossa</taxon>
        <taxon>Placobranchoidea</taxon>
        <taxon>Plakobranchidae</taxon>
        <taxon>Elysia</taxon>
    </lineage>
</organism>
<dbReference type="InterPro" id="IPR032675">
    <property type="entry name" value="LRR_dom_sf"/>
</dbReference>
<sequence>MAVSPLSKQKAFLGLANHDNRRTVEPFLGFELLLFRRFQQQPGLWYEWRTNLSRKASQGTVKDLEAPCTSGDSALQTLESLEELGVGDIHQDLWFLSVMVHRRPKNLLEFVEMEIERERCKRLPKYGETLMMRYLNLYNFTVLSLDSMFKFGDDNRLPREIFRCPNVKSLSLKYNSLEYLPCDIGRMSKLEYLALTNNKLSVWSLPYSLTFLTSLHTLYLDNNLLDALPGFLSSMPRLETVHRHGNHNYFKSTFMWYHTDVNLRIIPFFSEAHSYSRYESLQFWAAKGIIGQKQNFFQDENVVPILKDYIADIYNLFNICHNCNTACLSNRNGYKVITFKNPYLGNTCVPFQHWACSMECARAVEIPARLEQISAARELDLQYENYVRECVRKFSTYRSPRSMLSVGVSSRSGDSSDDSRRGKVTLSGSSSDGDDQSFQQFSFKVHDADDDMAFSRRFHSRRWRNGRSGRGRILPADSARTKCSCVIS</sequence>
<dbReference type="InterPro" id="IPR050216">
    <property type="entry name" value="LRR_domain-containing"/>
</dbReference>
<keyword evidence="2" id="KW-0677">Repeat</keyword>
<name>A0AAE1B7S6_9GAST</name>
<evidence type="ECO:0000256" key="3">
    <source>
        <dbReference type="SAM" id="MobiDB-lite"/>
    </source>
</evidence>
<reference evidence="4" key="1">
    <citation type="journal article" date="2023" name="G3 (Bethesda)">
        <title>A reference genome for the long-term kleptoplast-retaining sea slug Elysia crispata morphotype clarki.</title>
        <authorList>
            <person name="Eastman K.E."/>
            <person name="Pendleton A.L."/>
            <person name="Shaikh M.A."/>
            <person name="Suttiyut T."/>
            <person name="Ogas R."/>
            <person name="Tomko P."/>
            <person name="Gavelis G."/>
            <person name="Widhalm J.R."/>
            <person name="Wisecaver J.H."/>
        </authorList>
    </citation>
    <scope>NUCLEOTIDE SEQUENCE</scope>
    <source>
        <strain evidence="4">ECLA1</strain>
    </source>
</reference>
<dbReference type="AlphaFoldDB" id="A0AAE1B7S6"/>
<evidence type="ECO:0000313" key="4">
    <source>
        <dbReference type="EMBL" id="KAK3801019.1"/>
    </source>
</evidence>
<dbReference type="PANTHER" id="PTHR48051">
    <property type="match status" value="1"/>
</dbReference>
<evidence type="ECO:0000256" key="2">
    <source>
        <dbReference type="ARBA" id="ARBA00022737"/>
    </source>
</evidence>
<dbReference type="PANTHER" id="PTHR48051:SF1">
    <property type="entry name" value="RAS SUPPRESSOR PROTEIN 1"/>
    <property type="match status" value="1"/>
</dbReference>
<dbReference type="Gene3D" id="3.80.10.10">
    <property type="entry name" value="Ribonuclease Inhibitor"/>
    <property type="match status" value="1"/>
</dbReference>
<dbReference type="GO" id="GO:0005737">
    <property type="term" value="C:cytoplasm"/>
    <property type="evidence" value="ECO:0007669"/>
    <property type="project" value="TreeGrafter"/>
</dbReference>
<feature type="compositionally biased region" description="Low complexity" evidence="3">
    <location>
        <begin position="427"/>
        <end position="437"/>
    </location>
</feature>
<accession>A0AAE1B7S6</accession>
<evidence type="ECO:0000256" key="1">
    <source>
        <dbReference type="ARBA" id="ARBA00022614"/>
    </source>
</evidence>
<gene>
    <name evidence="4" type="ORF">RRG08_001263</name>
</gene>
<dbReference type="Proteomes" id="UP001283361">
    <property type="component" value="Unassembled WGS sequence"/>
</dbReference>
<feature type="region of interest" description="Disordered" evidence="3">
    <location>
        <begin position="405"/>
        <end position="437"/>
    </location>
</feature>
<dbReference type="SUPFAM" id="SSF52058">
    <property type="entry name" value="L domain-like"/>
    <property type="match status" value="1"/>
</dbReference>
<proteinExistence type="predicted"/>
<keyword evidence="5" id="KW-1185">Reference proteome</keyword>
<keyword evidence="1" id="KW-0433">Leucine-rich repeat</keyword>
<protein>
    <submittedName>
        <fullName evidence="4">Uncharacterized protein</fullName>
    </submittedName>
</protein>
<dbReference type="EMBL" id="JAWDGP010000384">
    <property type="protein sequence ID" value="KAK3801019.1"/>
    <property type="molecule type" value="Genomic_DNA"/>
</dbReference>
<evidence type="ECO:0000313" key="5">
    <source>
        <dbReference type="Proteomes" id="UP001283361"/>
    </source>
</evidence>